<reference evidence="2" key="1">
    <citation type="submission" date="2021-02" db="EMBL/GenBank/DDBJ databases">
        <authorList>
            <person name="Nowell W R."/>
        </authorList>
    </citation>
    <scope>NUCLEOTIDE SEQUENCE</scope>
</reference>
<accession>A0A813ZIE4</accession>
<keyword evidence="3" id="KW-1185">Reference proteome</keyword>
<feature type="region of interest" description="Disordered" evidence="1">
    <location>
        <begin position="215"/>
        <end position="247"/>
    </location>
</feature>
<feature type="compositionally biased region" description="Basic and acidic residues" evidence="1">
    <location>
        <begin position="235"/>
        <end position="247"/>
    </location>
</feature>
<dbReference type="EMBL" id="CAJNOR010000388">
    <property type="protein sequence ID" value="CAF0899664.1"/>
    <property type="molecule type" value="Genomic_DNA"/>
</dbReference>
<dbReference type="Proteomes" id="UP000663828">
    <property type="component" value="Unassembled WGS sequence"/>
</dbReference>
<proteinExistence type="predicted"/>
<evidence type="ECO:0000256" key="1">
    <source>
        <dbReference type="SAM" id="MobiDB-lite"/>
    </source>
</evidence>
<evidence type="ECO:0000313" key="3">
    <source>
        <dbReference type="Proteomes" id="UP000663828"/>
    </source>
</evidence>
<protein>
    <recommendedName>
        <fullName evidence="4">Cullin N-terminal domain-containing protein</fullName>
    </recommendedName>
</protein>
<feature type="compositionally biased region" description="Polar residues" evidence="1">
    <location>
        <begin position="216"/>
        <end position="231"/>
    </location>
</feature>
<dbReference type="InterPro" id="IPR042652">
    <property type="entry name" value="CACUL1"/>
</dbReference>
<sequence length="289" mass="34134">MTEGYNFLRFLHRKYTEEEYINEAWTPISGFLRQRLQNTMENFESTSYETIYHHIYTTTCKGYKERLFTDIKKVISEHCQNAKVQLDESMKKMIDERSTRLMNCYILQFIDHARQFHRAIELIIPFFHYLDVVYIKSKLRTTIRQEFYASYKAIVIECHINQVFNTLQQLVQSSEGPSKEIISLLLKFVHDIAPDLAVKQRHLLKRYCNNEDVFNEMTSNGDDTSTPTSRNASKRSADESAGEEGKYEEFRWKTSRNDLHAIFLMNFVSIDQPSAKRTSLMLKSPRSDN</sequence>
<dbReference type="PANTHER" id="PTHR46636:SF1">
    <property type="entry name" value="CDK2-ASSOCIATED AND CULLIN DOMAIN-CONTAINING PROTEIN 1"/>
    <property type="match status" value="1"/>
</dbReference>
<dbReference type="Gene3D" id="1.20.1310.10">
    <property type="entry name" value="Cullin Repeats"/>
    <property type="match status" value="1"/>
</dbReference>
<name>A0A813ZIE4_ADIRI</name>
<dbReference type="PANTHER" id="PTHR46636">
    <property type="entry name" value="CDK2-ASSOCIATED AND CULLIN DOMAIN-CONTAINING PROTEIN 1"/>
    <property type="match status" value="1"/>
</dbReference>
<organism evidence="2 3">
    <name type="scientific">Adineta ricciae</name>
    <name type="common">Rotifer</name>
    <dbReference type="NCBI Taxonomy" id="249248"/>
    <lineage>
        <taxon>Eukaryota</taxon>
        <taxon>Metazoa</taxon>
        <taxon>Spiralia</taxon>
        <taxon>Gnathifera</taxon>
        <taxon>Rotifera</taxon>
        <taxon>Eurotatoria</taxon>
        <taxon>Bdelloidea</taxon>
        <taxon>Adinetida</taxon>
        <taxon>Adinetidae</taxon>
        <taxon>Adineta</taxon>
    </lineage>
</organism>
<dbReference type="AlphaFoldDB" id="A0A813ZIE4"/>
<dbReference type="InterPro" id="IPR016159">
    <property type="entry name" value="Cullin_repeat-like_dom_sf"/>
</dbReference>
<gene>
    <name evidence="2" type="ORF">XAT740_LOCUS7954</name>
</gene>
<comment type="caution">
    <text evidence="2">The sequence shown here is derived from an EMBL/GenBank/DDBJ whole genome shotgun (WGS) entry which is preliminary data.</text>
</comment>
<evidence type="ECO:0000313" key="2">
    <source>
        <dbReference type="EMBL" id="CAF0899664.1"/>
    </source>
</evidence>
<evidence type="ECO:0008006" key="4">
    <source>
        <dbReference type="Google" id="ProtNLM"/>
    </source>
</evidence>
<dbReference type="SUPFAM" id="SSF74788">
    <property type="entry name" value="Cullin repeat-like"/>
    <property type="match status" value="1"/>
</dbReference>
<dbReference type="GO" id="GO:0000082">
    <property type="term" value="P:G1/S transition of mitotic cell cycle"/>
    <property type="evidence" value="ECO:0007669"/>
    <property type="project" value="TreeGrafter"/>
</dbReference>
<dbReference type="GO" id="GO:0019901">
    <property type="term" value="F:protein kinase binding"/>
    <property type="evidence" value="ECO:0007669"/>
    <property type="project" value="TreeGrafter"/>
</dbReference>